<reference evidence="1 2" key="1">
    <citation type="submission" date="2022-12" db="EMBL/GenBank/DDBJ databases">
        <title>Two new species, Stenotrophomonas aracearum and Stenotrophomonas oahuensis, isolated from Anthurium (Araceae family) in Hawaii.</title>
        <authorList>
            <person name="Chunag S.C."/>
            <person name="Dobhal S."/>
            <person name="Alvarez A."/>
            <person name="Arif M."/>
        </authorList>
    </citation>
    <scope>NUCLEOTIDE SEQUENCE [LARGE SCALE GENOMIC DNA]</scope>
    <source>
        <strain evidence="1 2">A5586</strain>
    </source>
</reference>
<gene>
    <name evidence="1" type="ORF">PDM29_10500</name>
</gene>
<organism evidence="1 2">
    <name type="scientific">Stenotrophomonas oahuensis</name>
    <dbReference type="NCBI Taxonomy" id="3003271"/>
    <lineage>
        <taxon>Bacteria</taxon>
        <taxon>Pseudomonadati</taxon>
        <taxon>Pseudomonadota</taxon>
        <taxon>Gammaproteobacteria</taxon>
        <taxon>Lysobacterales</taxon>
        <taxon>Lysobacteraceae</taxon>
        <taxon>Stenotrophomonas</taxon>
    </lineage>
</organism>
<sequence>MDDVARTTVAIAFTGLPVKAAGIAEDLKARVSALPNVPLLMCWTKAATLPTWNRGAACVNEPDVVAGPGSGWEATVGLGWFAMSMADVSR</sequence>
<evidence type="ECO:0000313" key="1">
    <source>
        <dbReference type="EMBL" id="WNH50829.1"/>
    </source>
</evidence>
<name>A0ABY9YIW8_9GAMM</name>
<accession>A0ABY9YIW8</accession>
<proteinExistence type="predicted"/>
<dbReference type="Proteomes" id="UP001302072">
    <property type="component" value="Chromosome"/>
</dbReference>
<evidence type="ECO:0000313" key="2">
    <source>
        <dbReference type="Proteomes" id="UP001302072"/>
    </source>
</evidence>
<protein>
    <submittedName>
        <fullName evidence="1">Uncharacterized protein</fullName>
    </submittedName>
</protein>
<dbReference type="RefSeq" id="WP_311190129.1">
    <property type="nucleotide sequence ID" value="NZ_CP115541.1"/>
</dbReference>
<dbReference type="EMBL" id="CP115541">
    <property type="protein sequence ID" value="WNH50829.1"/>
    <property type="molecule type" value="Genomic_DNA"/>
</dbReference>
<keyword evidence="2" id="KW-1185">Reference proteome</keyword>